<feature type="region of interest" description="Disordered" evidence="1">
    <location>
        <begin position="34"/>
        <end position="56"/>
    </location>
</feature>
<evidence type="ECO:0008006" key="5">
    <source>
        <dbReference type="Google" id="ProtNLM"/>
    </source>
</evidence>
<feature type="compositionally biased region" description="Gly residues" evidence="1">
    <location>
        <begin position="227"/>
        <end position="245"/>
    </location>
</feature>
<dbReference type="AlphaFoldDB" id="A0A0K1PFW4"/>
<feature type="signal peptide" evidence="2">
    <location>
        <begin position="1"/>
        <end position="19"/>
    </location>
</feature>
<dbReference type="EMBL" id="CP012332">
    <property type="protein sequence ID" value="AKU92397.1"/>
    <property type="molecule type" value="Genomic_DNA"/>
</dbReference>
<gene>
    <name evidence="3" type="ORF">AKJ08_2784</name>
</gene>
<feature type="compositionally biased region" description="Gly residues" evidence="1">
    <location>
        <begin position="43"/>
        <end position="56"/>
    </location>
</feature>
<dbReference type="Proteomes" id="UP000055590">
    <property type="component" value="Chromosome"/>
</dbReference>
<evidence type="ECO:0000313" key="4">
    <source>
        <dbReference type="Proteomes" id="UP000055590"/>
    </source>
</evidence>
<evidence type="ECO:0000256" key="2">
    <source>
        <dbReference type="SAM" id="SignalP"/>
    </source>
</evidence>
<dbReference type="RefSeq" id="WP_050726572.1">
    <property type="nucleotide sequence ID" value="NZ_CP012332.1"/>
</dbReference>
<dbReference type="KEGG" id="vin:AKJ08_2784"/>
<sequence>MLTSGLSKRSMLALSAAVAAVALVGCPDPQERFDDFVDRTKQGGTGGTGGSGGAPGGEVADLNGRFLLSIATSLAPATPLLFEATVTMRLGPGNTCPLGACSLDLIIQPLVNPFTAASPCPGVREPIGDPITLQNVSVDEHGSFVAVFEGAQVSACANPISPRPIEATLNLAAVTLDADLFCGDVSGSTTKPAPLPLAGSKFGAIRIPEGKGPADVEIVDHCPAAPGGDGGAGGSDGAAGAGGSP</sequence>
<name>A0A0K1PFW4_9BACT</name>
<keyword evidence="2" id="KW-0732">Signal</keyword>
<proteinExistence type="predicted"/>
<evidence type="ECO:0000313" key="3">
    <source>
        <dbReference type="EMBL" id="AKU92397.1"/>
    </source>
</evidence>
<keyword evidence="4" id="KW-1185">Reference proteome</keyword>
<reference evidence="3 4" key="1">
    <citation type="submission" date="2015-08" db="EMBL/GenBank/DDBJ databases">
        <authorList>
            <person name="Babu N.S."/>
            <person name="Beckwith C.J."/>
            <person name="Beseler K.G."/>
            <person name="Brison A."/>
            <person name="Carone J.V."/>
            <person name="Caskin T.P."/>
            <person name="Diamond M."/>
            <person name="Durham M.E."/>
            <person name="Foxe J.M."/>
            <person name="Go M."/>
            <person name="Henderson B.A."/>
            <person name="Jones I.B."/>
            <person name="McGettigan J.A."/>
            <person name="Micheletti S.J."/>
            <person name="Nasrallah M.E."/>
            <person name="Ortiz D."/>
            <person name="Piller C.R."/>
            <person name="Privatt S.R."/>
            <person name="Schneider S.L."/>
            <person name="Sharp S."/>
            <person name="Smith T.C."/>
            <person name="Stanton J.D."/>
            <person name="Ullery H.E."/>
            <person name="Wilson R.J."/>
            <person name="Serrano M.G."/>
            <person name="Buck G."/>
            <person name="Lee V."/>
            <person name="Wang Y."/>
            <person name="Carvalho R."/>
            <person name="Voegtly L."/>
            <person name="Shi R."/>
            <person name="Duckworth R."/>
            <person name="Johnson A."/>
            <person name="Loviza R."/>
            <person name="Walstead R."/>
            <person name="Shah Z."/>
            <person name="Kiflezghi M."/>
            <person name="Wade K."/>
            <person name="Ball S.L."/>
            <person name="Bradley K.W."/>
            <person name="Asai D.J."/>
            <person name="Bowman C.A."/>
            <person name="Russell D.A."/>
            <person name="Pope W.H."/>
            <person name="Jacobs-Sera D."/>
            <person name="Hendrix R.W."/>
            <person name="Hatfull G.F."/>
        </authorList>
    </citation>
    <scope>NUCLEOTIDE SEQUENCE [LARGE SCALE GENOMIC DNA]</scope>
    <source>
        <strain evidence="3 4">DSM 27710</strain>
    </source>
</reference>
<organism evidence="3 4">
    <name type="scientific">Vulgatibacter incomptus</name>
    <dbReference type="NCBI Taxonomy" id="1391653"/>
    <lineage>
        <taxon>Bacteria</taxon>
        <taxon>Pseudomonadati</taxon>
        <taxon>Myxococcota</taxon>
        <taxon>Myxococcia</taxon>
        <taxon>Myxococcales</taxon>
        <taxon>Cystobacterineae</taxon>
        <taxon>Vulgatibacteraceae</taxon>
        <taxon>Vulgatibacter</taxon>
    </lineage>
</organism>
<feature type="chain" id="PRO_5005465722" description="Lipoprotein" evidence="2">
    <location>
        <begin position="20"/>
        <end position="245"/>
    </location>
</feature>
<accession>A0A0K1PFW4</accession>
<evidence type="ECO:0000256" key="1">
    <source>
        <dbReference type="SAM" id="MobiDB-lite"/>
    </source>
</evidence>
<feature type="region of interest" description="Disordered" evidence="1">
    <location>
        <begin position="221"/>
        <end position="245"/>
    </location>
</feature>
<protein>
    <recommendedName>
        <fullName evidence="5">Lipoprotein</fullName>
    </recommendedName>
</protein>